<feature type="domain" description="EF-hand" evidence="7">
    <location>
        <begin position="136"/>
        <end position="171"/>
    </location>
</feature>
<evidence type="ECO:0000256" key="3">
    <source>
        <dbReference type="ARBA" id="ARBA00022723"/>
    </source>
</evidence>
<sequence length="182" mass="21560">MFIFEILTECKHSIVKKREIKKLYKSFIFEFPDGQIKPVDFRQIYKKYFISGSSLEFADHIFDLFDQNQDGYIDFTELIQGLSVTDRETPENKLRWLFNIYDTDHDGMISKAEMYKVVQSLLIMVGSMVKQKEQNYIKEAVETMFSVIDKDQNELLSFDEFKKHCLNDTSTIRVLDTSHSFE</sequence>
<organism evidence="8 9">
    <name type="scientific">Mycoemilia scoparia</name>
    <dbReference type="NCBI Taxonomy" id="417184"/>
    <lineage>
        <taxon>Eukaryota</taxon>
        <taxon>Fungi</taxon>
        <taxon>Fungi incertae sedis</taxon>
        <taxon>Zoopagomycota</taxon>
        <taxon>Kickxellomycotina</taxon>
        <taxon>Kickxellomycetes</taxon>
        <taxon>Kickxellales</taxon>
        <taxon>Kickxellaceae</taxon>
        <taxon>Mycoemilia</taxon>
    </lineage>
</organism>
<dbReference type="InterPro" id="IPR002048">
    <property type="entry name" value="EF_hand_dom"/>
</dbReference>
<accession>A0A9W8ACQ4</accession>
<comment type="similarity">
    <text evidence="1">Belongs to the recoverin family.</text>
</comment>
<gene>
    <name evidence="8" type="primary">ncs1_1</name>
    <name evidence="8" type="ORF">H4219_000166</name>
</gene>
<dbReference type="OrthoDB" id="191686at2759"/>
<evidence type="ECO:0000256" key="6">
    <source>
        <dbReference type="ARBA" id="ARBA00023288"/>
    </source>
</evidence>
<dbReference type="Proteomes" id="UP001150538">
    <property type="component" value="Unassembled WGS sequence"/>
</dbReference>
<evidence type="ECO:0000256" key="4">
    <source>
        <dbReference type="ARBA" id="ARBA00022737"/>
    </source>
</evidence>
<keyword evidence="5" id="KW-0106">Calcium</keyword>
<keyword evidence="4" id="KW-0677">Repeat</keyword>
<dbReference type="PROSITE" id="PS50222">
    <property type="entry name" value="EF_HAND_2"/>
    <property type="match status" value="3"/>
</dbReference>
<evidence type="ECO:0000313" key="9">
    <source>
        <dbReference type="Proteomes" id="UP001150538"/>
    </source>
</evidence>
<keyword evidence="3" id="KW-0479">Metal-binding</keyword>
<dbReference type="PANTHER" id="PTHR23055">
    <property type="entry name" value="CALCIUM BINDING PROTEINS"/>
    <property type="match status" value="1"/>
</dbReference>
<dbReference type="SUPFAM" id="SSF47473">
    <property type="entry name" value="EF-hand"/>
    <property type="match status" value="1"/>
</dbReference>
<dbReference type="SMART" id="SM00054">
    <property type="entry name" value="EFh"/>
    <property type="match status" value="3"/>
</dbReference>
<dbReference type="InterPro" id="IPR011992">
    <property type="entry name" value="EF-hand-dom_pair"/>
</dbReference>
<comment type="caution">
    <text evidence="8">The sequence shown here is derived from an EMBL/GenBank/DDBJ whole genome shotgun (WGS) entry which is preliminary data.</text>
</comment>
<dbReference type="CDD" id="cd00051">
    <property type="entry name" value="EFh"/>
    <property type="match status" value="2"/>
</dbReference>
<reference evidence="8" key="1">
    <citation type="submission" date="2022-07" db="EMBL/GenBank/DDBJ databases">
        <title>Phylogenomic reconstructions and comparative analyses of Kickxellomycotina fungi.</title>
        <authorList>
            <person name="Reynolds N.K."/>
            <person name="Stajich J.E."/>
            <person name="Barry K."/>
            <person name="Grigoriev I.V."/>
            <person name="Crous P."/>
            <person name="Smith M.E."/>
        </authorList>
    </citation>
    <scope>NUCLEOTIDE SEQUENCE</scope>
    <source>
        <strain evidence="8">NBRC 100468</strain>
    </source>
</reference>
<dbReference type="PROSITE" id="PS00018">
    <property type="entry name" value="EF_HAND_1"/>
    <property type="match status" value="2"/>
</dbReference>
<dbReference type="AlphaFoldDB" id="A0A9W8ACQ4"/>
<dbReference type="Pfam" id="PF00036">
    <property type="entry name" value="EF-hand_1"/>
    <property type="match status" value="1"/>
</dbReference>
<feature type="domain" description="EF-hand" evidence="7">
    <location>
        <begin position="89"/>
        <end position="124"/>
    </location>
</feature>
<dbReference type="PANTHER" id="PTHR23055:SF178">
    <property type="entry name" value="NEUROCALCIN HOMOLOG"/>
    <property type="match status" value="1"/>
</dbReference>
<keyword evidence="9" id="KW-1185">Reference proteome</keyword>
<dbReference type="Gene3D" id="1.10.238.10">
    <property type="entry name" value="EF-hand"/>
    <property type="match status" value="1"/>
</dbReference>
<keyword evidence="2" id="KW-0519">Myristate</keyword>
<evidence type="ECO:0000313" key="8">
    <source>
        <dbReference type="EMBL" id="KAJ1922304.1"/>
    </source>
</evidence>
<dbReference type="PRINTS" id="PR00450">
    <property type="entry name" value="RECOVERIN"/>
</dbReference>
<dbReference type="Pfam" id="PF13499">
    <property type="entry name" value="EF-hand_7"/>
    <property type="match status" value="1"/>
</dbReference>
<dbReference type="InterPro" id="IPR028846">
    <property type="entry name" value="Recoverin"/>
</dbReference>
<evidence type="ECO:0000256" key="5">
    <source>
        <dbReference type="ARBA" id="ARBA00022837"/>
    </source>
</evidence>
<evidence type="ECO:0000256" key="2">
    <source>
        <dbReference type="ARBA" id="ARBA00022707"/>
    </source>
</evidence>
<evidence type="ECO:0000256" key="1">
    <source>
        <dbReference type="ARBA" id="ARBA00006049"/>
    </source>
</evidence>
<name>A0A9W8ACQ4_9FUNG</name>
<evidence type="ECO:0000259" key="7">
    <source>
        <dbReference type="PROSITE" id="PS50222"/>
    </source>
</evidence>
<dbReference type="InterPro" id="IPR018247">
    <property type="entry name" value="EF_Hand_1_Ca_BS"/>
</dbReference>
<dbReference type="GO" id="GO:0005509">
    <property type="term" value="F:calcium ion binding"/>
    <property type="evidence" value="ECO:0007669"/>
    <property type="project" value="InterPro"/>
</dbReference>
<protein>
    <submittedName>
        <fullName evidence="8">Calcium-binding protein NCS-1</fullName>
    </submittedName>
</protein>
<proteinExistence type="inferred from homology"/>
<feature type="domain" description="EF-hand" evidence="7">
    <location>
        <begin position="53"/>
        <end position="88"/>
    </location>
</feature>
<keyword evidence="6" id="KW-0449">Lipoprotein</keyword>
<dbReference type="EMBL" id="JANBPU010000001">
    <property type="protein sequence ID" value="KAJ1922304.1"/>
    <property type="molecule type" value="Genomic_DNA"/>
</dbReference>